<dbReference type="EMBL" id="MCFJ01000021">
    <property type="protein sequence ID" value="ORY56997.1"/>
    <property type="molecule type" value="Genomic_DNA"/>
</dbReference>
<dbReference type="Proteomes" id="UP000193689">
    <property type="component" value="Unassembled WGS sequence"/>
</dbReference>
<keyword evidence="1" id="KW-1133">Transmembrane helix</keyword>
<dbReference type="RefSeq" id="XP_040710464.1">
    <property type="nucleotide sequence ID" value="XM_040853402.1"/>
</dbReference>
<sequence>MVLHLPQRQGILFLAAMNVTGAPIVFRSSVINKYGDHVTSCEAWNSSGLIMKLAFALMYVFHLLGLDWGRSWFYFTCAFSLLHIGALSLGGLNQLENIWGHQPPDGENDTNEIILVPASINMTVTSLHVVRI</sequence>
<dbReference type="InParanoid" id="A0A1Y2DCT2"/>
<reference evidence="2 3" key="1">
    <citation type="submission" date="2016-07" db="EMBL/GenBank/DDBJ databases">
        <title>Pervasive Adenine N6-methylation of Active Genes in Fungi.</title>
        <authorList>
            <consortium name="DOE Joint Genome Institute"/>
            <person name="Mondo S.J."/>
            <person name="Dannebaum R.O."/>
            <person name="Kuo R.C."/>
            <person name="Labutti K."/>
            <person name="Haridas S."/>
            <person name="Kuo A."/>
            <person name="Salamov A."/>
            <person name="Ahrendt S.R."/>
            <person name="Lipzen A."/>
            <person name="Sullivan W."/>
            <person name="Andreopoulos W.B."/>
            <person name="Clum A."/>
            <person name="Lindquist E."/>
            <person name="Daum C."/>
            <person name="Ramamoorthy G.K."/>
            <person name="Gryganskyi A."/>
            <person name="Culley D."/>
            <person name="Magnuson J.K."/>
            <person name="James T.Y."/>
            <person name="O'Malley M.A."/>
            <person name="Stajich J.E."/>
            <person name="Spatafora J.W."/>
            <person name="Visel A."/>
            <person name="Grigoriev I.V."/>
        </authorList>
    </citation>
    <scope>NUCLEOTIDE SEQUENCE [LARGE SCALE GENOMIC DNA]</scope>
    <source>
        <strain evidence="2 3">CBS 129021</strain>
    </source>
</reference>
<proteinExistence type="predicted"/>
<protein>
    <submittedName>
        <fullName evidence="2">Uncharacterized protein</fullName>
    </submittedName>
</protein>
<dbReference type="AlphaFoldDB" id="A0A1Y2DCT2"/>
<organism evidence="2 3">
    <name type="scientific">Pseudomassariella vexata</name>
    <dbReference type="NCBI Taxonomy" id="1141098"/>
    <lineage>
        <taxon>Eukaryota</taxon>
        <taxon>Fungi</taxon>
        <taxon>Dikarya</taxon>
        <taxon>Ascomycota</taxon>
        <taxon>Pezizomycotina</taxon>
        <taxon>Sordariomycetes</taxon>
        <taxon>Xylariomycetidae</taxon>
        <taxon>Amphisphaeriales</taxon>
        <taxon>Pseudomassariaceae</taxon>
        <taxon>Pseudomassariella</taxon>
    </lineage>
</organism>
<feature type="transmembrane region" description="Helical" evidence="1">
    <location>
        <begin position="72"/>
        <end position="93"/>
    </location>
</feature>
<keyword evidence="3" id="KW-1185">Reference proteome</keyword>
<evidence type="ECO:0000256" key="1">
    <source>
        <dbReference type="SAM" id="Phobius"/>
    </source>
</evidence>
<comment type="caution">
    <text evidence="2">The sequence shown here is derived from an EMBL/GenBank/DDBJ whole genome shotgun (WGS) entry which is preliminary data.</text>
</comment>
<dbReference type="GeneID" id="63769614"/>
<name>A0A1Y2DCT2_9PEZI</name>
<evidence type="ECO:0000313" key="3">
    <source>
        <dbReference type="Proteomes" id="UP000193689"/>
    </source>
</evidence>
<keyword evidence="1" id="KW-0472">Membrane</keyword>
<feature type="transmembrane region" description="Helical" evidence="1">
    <location>
        <begin position="43"/>
        <end position="65"/>
    </location>
</feature>
<feature type="transmembrane region" description="Helical" evidence="1">
    <location>
        <begin position="12"/>
        <end position="31"/>
    </location>
</feature>
<accession>A0A1Y2DCT2</accession>
<gene>
    <name evidence="2" type="ORF">BCR38DRAFT_113913</name>
</gene>
<keyword evidence="1" id="KW-0812">Transmembrane</keyword>
<evidence type="ECO:0000313" key="2">
    <source>
        <dbReference type="EMBL" id="ORY56997.1"/>
    </source>
</evidence>